<dbReference type="SUPFAM" id="SSF47473">
    <property type="entry name" value="EF-hand"/>
    <property type="match status" value="1"/>
</dbReference>
<dbReference type="AlphaFoldDB" id="A0A1D1VJL6"/>
<proteinExistence type="predicted"/>
<evidence type="ECO:0000256" key="2">
    <source>
        <dbReference type="ARBA" id="ARBA00022737"/>
    </source>
</evidence>
<dbReference type="PRINTS" id="PR00450">
    <property type="entry name" value="RECOVERIN"/>
</dbReference>
<dbReference type="PANTHER" id="PTHR23055">
    <property type="entry name" value="CALCIUM BINDING PROTEINS"/>
    <property type="match status" value="1"/>
</dbReference>
<organism evidence="6 7">
    <name type="scientific">Ramazzottius varieornatus</name>
    <name type="common">Water bear</name>
    <name type="synonym">Tardigrade</name>
    <dbReference type="NCBI Taxonomy" id="947166"/>
    <lineage>
        <taxon>Eukaryota</taxon>
        <taxon>Metazoa</taxon>
        <taxon>Ecdysozoa</taxon>
        <taxon>Tardigrada</taxon>
        <taxon>Eutardigrada</taxon>
        <taxon>Parachela</taxon>
        <taxon>Hypsibioidea</taxon>
        <taxon>Ramazzottiidae</taxon>
        <taxon>Ramazzottius</taxon>
    </lineage>
</organism>
<name>A0A1D1VJL6_RAMVA</name>
<keyword evidence="2" id="KW-0677">Repeat</keyword>
<gene>
    <name evidence="6" type="primary">RvY_12466</name>
    <name evidence="6" type="synonym">RvY_12466.1</name>
    <name evidence="6" type="ORF">RvY_12466-1</name>
</gene>
<dbReference type="Proteomes" id="UP000186922">
    <property type="component" value="Unassembled WGS sequence"/>
</dbReference>
<feature type="domain" description="EF-hand" evidence="5">
    <location>
        <begin position="149"/>
        <end position="184"/>
    </location>
</feature>
<dbReference type="STRING" id="947166.A0A1D1VJL6"/>
<dbReference type="InterPro" id="IPR018247">
    <property type="entry name" value="EF_Hand_1_Ca_BS"/>
</dbReference>
<dbReference type="Gene3D" id="1.10.238.10">
    <property type="entry name" value="EF-hand"/>
    <property type="match status" value="1"/>
</dbReference>
<dbReference type="PROSITE" id="PS00018">
    <property type="entry name" value="EF_HAND_1"/>
    <property type="match status" value="2"/>
</dbReference>
<sequence length="257" mass="29309">MNGLRDVFGRVLKSRRSTAYLFADGQQPEVTQEGVDCELVALDPQGRRVGIGPRPPLVRSGTQMSLDKLQVSSKFNRKEIDQLYREFKYECPHGYMTKDQFHRMYQKFFPFGNCKRYARYVFETFESDKHGHVSFQSFLLGMSILSRGDTNEKLRWIFNLYDIDKNGCITQDEITEIVSAVHEMRASSRAGNDISESEPSTSAQGLATRRESGQSIAEQATAVFRKMDANHDGVVSLEEFIDACRNDPEIEDSLSVY</sequence>
<dbReference type="SMART" id="SM00054">
    <property type="entry name" value="EFh"/>
    <property type="match status" value="3"/>
</dbReference>
<reference evidence="6 7" key="1">
    <citation type="journal article" date="2016" name="Nat. Commun.">
        <title>Extremotolerant tardigrade genome and improved radiotolerance of human cultured cells by tardigrade-unique protein.</title>
        <authorList>
            <person name="Hashimoto T."/>
            <person name="Horikawa D.D."/>
            <person name="Saito Y."/>
            <person name="Kuwahara H."/>
            <person name="Kozuka-Hata H."/>
            <person name="Shin-I T."/>
            <person name="Minakuchi Y."/>
            <person name="Ohishi K."/>
            <person name="Motoyama A."/>
            <person name="Aizu T."/>
            <person name="Enomoto A."/>
            <person name="Kondo K."/>
            <person name="Tanaka S."/>
            <person name="Hara Y."/>
            <person name="Koshikawa S."/>
            <person name="Sagara H."/>
            <person name="Miura T."/>
            <person name="Yokobori S."/>
            <person name="Miyagawa K."/>
            <person name="Suzuki Y."/>
            <person name="Kubo T."/>
            <person name="Oyama M."/>
            <person name="Kohara Y."/>
            <person name="Fujiyama A."/>
            <person name="Arakawa K."/>
            <person name="Katayama T."/>
            <person name="Toyoda A."/>
            <person name="Kunieda T."/>
        </authorList>
    </citation>
    <scope>NUCLEOTIDE SEQUENCE [LARGE SCALE GENOMIC DNA]</scope>
    <source>
        <strain evidence="6 7">YOKOZUNA-1</strain>
    </source>
</reference>
<dbReference type="InterPro" id="IPR002048">
    <property type="entry name" value="EF_hand_dom"/>
</dbReference>
<evidence type="ECO:0000256" key="4">
    <source>
        <dbReference type="SAM" id="MobiDB-lite"/>
    </source>
</evidence>
<evidence type="ECO:0000313" key="7">
    <source>
        <dbReference type="Proteomes" id="UP000186922"/>
    </source>
</evidence>
<protein>
    <recommendedName>
        <fullName evidence="5">EF-hand domain-containing protein</fullName>
    </recommendedName>
</protein>
<feature type="domain" description="EF-hand" evidence="5">
    <location>
        <begin position="215"/>
        <end position="250"/>
    </location>
</feature>
<keyword evidence="7" id="KW-1185">Reference proteome</keyword>
<feature type="region of interest" description="Disordered" evidence="4">
    <location>
        <begin position="188"/>
        <end position="212"/>
    </location>
</feature>
<evidence type="ECO:0000256" key="3">
    <source>
        <dbReference type="ARBA" id="ARBA00022837"/>
    </source>
</evidence>
<keyword evidence="1" id="KW-0479">Metal-binding</keyword>
<evidence type="ECO:0000313" key="6">
    <source>
        <dbReference type="EMBL" id="GAV01817.1"/>
    </source>
</evidence>
<dbReference type="EMBL" id="BDGG01000007">
    <property type="protein sequence ID" value="GAV01817.1"/>
    <property type="molecule type" value="Genomic_DNA"/>
</dbReference>
<dbReference type="PROSITE" id="PS50222">
    <property type="entry name" value="EF_HAND_2"/>
    <property type="match status" value="2"/>
</dbReference>
<evidence type="ECO:0000256" key="1">
    <source>
        <dbReference type="ARBA" id="ARBA00022723"/>
    </source>
</evidence>
<dbReference type="OrthoDB" id="191686at2759"/>
<keyword evidence="3" id="KW-0106">Calcium</keyword>
<dbReference type="Pfam" id="PF13499">
    <property type="entry name" value="EF-hand_7"/>
    <property type="match status" value="1"/>
</dbReference>
<dbReference type="InterPro" id="IPR028846">
    <property type="entry name" value="Recoverin"/>
</dbReference>
<accession>A0A1D1VJL6</accession>
<dbReference type="CDD" id="cd00051">
    <property type="entry name" value="EFh"/>
    <property type="match status" value="2"/>
</dbReference>
<dbReference type="InterPro" id="IPR011992">
    <property type="entry name" value="EF-hand-dom_pair"/>
</dbReference>
<dbReference type="PANTHER" id="PTHR23055:SF167">
    <property type="entry name" value="EF-HAND DOMAIN-CONTAINING PROTEIN"/>
    <property type="match status" value="1"/>
</dbReference>
<evidence type="ECO:0000259" key="5">
    <source>
        <dbReference type="PROSITE" id="PS50222"/>
    </source>
</evidence>
<dbReference type="GO" id="GO:0005509">
    <property type="term" value="F:calcium ion binding"/>
    <property type="evidence" value="ECO:0007669"/>
    <property type="project" value="InterPro"/>
</dbReference>
<comment type="caution">
    <text evidence="6">The sequence shown here is derived from an EMBL/GenBank/DDBJ whole genome shotgun (WGS) entry which is preliminary data.</text>
</comment>